<name>A0A1B0ZGB9_9MICO</name>
<dbReference type="EMBL" id="CP012117">
    <property type="protein sequence ID" value="ANP26999.1"/>
    <property type="molecule type" value="Genomic_DNA"/>
</dbReference>
<evidence type="ECO:0000313" key="2">
    <source>
        <dbReference type="Proteomes" id="UP000092596"/>
    </source>
</evidence>
<dbReference type="KEGG" id="dva:DAD186_04440"/>
<gene>
    <name evidence="1" type="ORF">DAD186_04440</name>
</gene>
<dbReference type="InterPro" id="IPR047675">
    <property type="entry name" value="Putative_zinc-bd"/>
</dbReference>
<dbReference type="RefSeq" id="WP_065247323.1">
    <property type="nucleotide sequence ID" value="NZ_CP012117.1"/>
</dbReference>
<evidence type="ECO:0000313" key="1">
    <source>
        <dbReference type="EMBL" id="ANP26999.1"/>
    </source>
</evidence>
<dbReference type="NCBIfam" id="NF041373">
    <property type="entry name" value="HGG_STG"/>
    <property type="match status" value="1"/>
</dbReference>
<protein>
    <submittedName>
        <fullName evidence="1">Uncharacterized protein</fullName>
    </submittedName>
</protein>
<proteinExistence type="predicted"/>
<reference evidence="1 2" key="1">
    <citation type="submission" date="2015-06" db="EMBL/GenBank/DDBJ databases">
        <title>Investigation of pathophysiology for high-risk pregnancy and development of treatment modality based on it.</title>
        <authorList>
            <person name="Kim B.-C."/>
            <person name="Lim S."/>
        </authorList>
    </citation>
    <scope>NUCLEOTIDE SEQUENCE [LARGE SCALE GENOMIC DNA]</scope>
    <source>
        <strain evidence="1 2">AD1-86</strain>
    </source>
</reference>
<dbReference type="Proteomes" id="UP000092596">
    <property type="component" value="Chromosome"/>
</dbReference>
<organism evidence="1 2">
    <name type="scientific">Dermabacter vaginalis</name>
    <dbReference type="NCBI Taxonomy" id="1630135"/>
    <lineage>
        <taxon>Bacteria</taxon>
        <taxon>Bacillati</taxon>
        <taxon>Actinomycetota</taxon>
        <taxon>Actinomycetes</taxon>
        <taxon>Micrococcales</taxon>
        <taxon>Dermabacteraceae</taxon>
        <taxon>Dermabacter</taxon>
    </lineage>
</organism>
<dbReference type="STRING" id="1630135.DAD186_04440"/>
<sequence>MTKKPRCKAHNRDGKACNNYPLQGSTVCRMHGGKSPQALRGARRRITEQRVQYLAENLTVERREPVSAQWVYEELLETARLTIAWRDILAEQVQQLQSLTHPTLTGLEQIDATVQLFERAMERCSRAFEQLARLDIDKRLNVLSEETARRVVDILERVRDSADLTPEQRELYNETVRKELMQWGEEERKAAAE</sequence>
<dbReference type="AlphaFoldDB" id="A0A1B0ZGB9"/>
<accession>A0A1B0ZGB9</accession>